<dbReference type="AlphaFoldDB" id="A0AA38RBT0"/>
<dbReference type="Proteomes" id="UP001174694">
    <property type="component" value="Unassembled WGS sequence"/>
</dbReference>
<evidence type="ECO:0000256" key="1">
    <source>
        <dbReference type="SAM" id="MobiDB-lite"/>
    </source>
</evidence>
<feature type="region of interest" description="Disordered" evidence="1">
    <location>
        <begin position="89"/>
        <end position="129"/>
    </location>
</feature>
<keyword evidence="3" id="KW-1185">Reference proteome</keyword>
<proteinExistence type="predicted"/>
<feature type="compositionally biased region" description="Acidic residues" evidence="1">
    <location>
        <begin position="97"/>
        <end position="119"/>
    </location>
</feature>
<reference evidence="2" key="1">
    <citation type="submission" date="2022-07" db="EMBL/GenBank/DDBJ databases">
        <title>Fungi with potential for degradation of polypropylene.</title>
        <authorList>
            <person name="Gostincar C."/>
        </authorList>
    </citation>
    <scope>NUCLEOTIDE SEQUENCE</scope>
    <source>
        <strain evidence="2">EXF-13308</strain>
    </source>
</reference>
<dbReference type="Pfam" id="PF08728">
    <property type="entry name" value="CRT10"/>
    <property type="match status" value="1"/>
</dbReference>
<evidence type="ECO:0000313" key="2">
    <source>
        <dbReference type="EMBL" id="KAJ9142221.1"/>
    </source>
</evidence>
<protein>
    <submittedName>
        <fullName evidence="2">Uncharacterized protein</fullName>
    </submittedName>
</protein>
<sequence length="779" mass="87254">MSFTLLNITHIFSFTNEANVAIPRRGHYLGTSELTWDHAAAPVEDPAVSMLPAAPRRPRLHRNSGCAEYGAGVQDDIRAMLSEMPWAAGGAAGNNEGLEDDEDSWGDEDDDEDLSEPDSDPSQHDQPFPRVARARLNLTALSQRYNLYFVAYQHEVHVFQPHRMGNILGRPALILRPSISRAAATVGGYQDTIFPHQMNHMVVGQLGNHEVLVMATDDGDVIAYYTFKIAKYVERYSSRSEHPPSEPHVAVPKQFFHENVGVSAWGLAVHQKSRLIAVSSNHHEVTVFAFALKDWKSRLNRPASLNAVTLELGSTIKNPKNIPGLDSEVIYQPPKDFSSRKRSWRIVLSLPRDASNIPSISFWNDRTGEAEKVAAVDISGVCWISDIWKIGSQPVRLMPHVVPDPDINLAFQNQPTRAWGVLVLHPSQFQVTRTIQECLGIGLHNLTLHENPSLGCWLDISRTLLDVKDNATLANSRQRFHMFLNELRPYLPVPSEAVWNHADPPQPAVWELASSGYADLCSANDDGSATVVDRADEISPLYEILEELQDFHLAMTMVPSTCSHYIEFTHDELLQFIGHKEAVERSEGTVAYGLNNAKNYFPIPPDTLQNISIFRTYEMAAELSSLETDSPGVVCHRLLEHHNPHNRPVVWDIAPNMAHRCSMLHFVPELCLVVVGSSCGRVALITLTEAPEGHYPRRGFRVEHLLPRQSDEELMLRPFVCLLGVAISPMPDLRTGGLDLLRPGTTPRRWRLILNYMDHTILTYDISRPDPGSDLELIF</sequence>
<accession>A0AA38RBT0</accession>
<name>A0AA38RBT0_9PEZI</name>
<dbReference type="EMBL" id="JANBVO010000023">
    <property type="protein sequence ID" value="KAJ9142221.1"/>
    <property type="molecule type" value="Genomic_DNA"/>
</dbReference>
<evidence type="ECO:0000313" key="3">
    <source>
        <dbReference type="Proteomes" id="UP001174694"/>
    </source>
</evidence>
<organism evidence="2 3">
    <name type="scientific">Pleurostoma richardsiae</name>
    <dbReference type="NCBI Taxonomy" id="41990"/>
    <lineage>
        <taxon>Eukaryota</taxon>
        <taxon>Fungi</taxon>
        <taxon>Dikarya</taxon>
        <taxon>Ascomycota</taxon>
        <taxon>Pezizomycotina</taxon>
        <taxon>Sordariomycetes</taxon>
        <taxon>Sordariomycetidae</taxon>
        <taxon>Calosphaeriales</taxon>
        <taxon>Pleurostomataceae</taxon>
        <taxon>Pleurostoma</taxon>
    </lineage>
</organism>
<gene>
    <name evidence="2" type="ORF">NKR23_g7490</name>
</gene>
<comment type="caution">
    <text evidence="2">The sequence shown here is derived from an EMBL/GenBank/DDBJ whole genome shotgun (WGS) entry which is preliminary data.</text>
</comment>
<dbReference type="InterPro" id="IPR014839">
    <property type="entry name" value="Crt10"/>
</dbReference>